<dbReference type="PANTHER" id="PTHR38033">
    <property type="entry name" value="MEMBRANE PROTEIN-RELATED"/>
    <property type="match status" value="1"/>
</dbReference>
<dbReference type="InterPro" id="IPR038522">
    <property type="entry name" value="T4/T6SS_DotU_sf"/>
</dbReference>
<dbReference type="Gene3D" id="3.30.70.1070">
    <property type="entry name" value="Sporulation related repeat"/>
    <property type="match status" value="1"/>
</dbReference>
<evidence type="ECO:0000313" key="3">
    <source>
        <dbReference type="EMBL" id="KIX13459.1"/>
    </source>
</evidence>
<accession>A0A0D2J5S5</accession>
<comment type="caution">
    <text evidence="3">The sequence shown here is derived from an EMBL/GenBank/DDBJ whole genome shotgun (WGS) entry which is preliminary data.</text>
</comment>
<dbReference type="GO" id="GO:0042834">
    <property type="term" value="F:peptidoglycan binding"/>
    <property type="evidence" value="ECO:0007669"/>
    <property type="project" value="InterPro"/>
</dbReference>
<dbReference type="InterPro" id="IPR017732">
    <property type="entry name" value="T4/T6SS_DotU"/>
</dbReference>
<dbReference type="PANTHER" id="PTHR38033:SF1">
    <property type="entry name" value="DOTU FAMILY TYPE IV_VI SECRETION SYSTEM PROTEIN"/>
    <property type="match status" value="1"/>
</dbReference>
<feature type="region of interest" description="Disordered" evidence="1">
    <location>
        <begin position="203"/>
        <end position="231"/>
    </location>
</feature>
<dbReference type="Pfam" id="PF09850">
    <property type="entry name" value="DotU"/>
    <property type="match status" value="1"/>
</dbReference>
<gene>
    <name evidence="3" type="ORF">X474_13320</name>
</gene>
<organism evidence="3 4">
    <name type="scientific">Dethiosulfatarculus sandiegensis</name>
    <dbReference type="NCBI Taxonomy" id="1429043"/>
    <lineage>
        <taxon>Bacteria</taxon>
        <taxon>Pseudomonadati</taxon>
        <taxon>Thermodesulfobacteriota</taxon>
        <taxon>Desulfarculia</taxon>
        <taxon>Desulfarculales</taxon>
        <taxon>Desulfarculaceae</taxon>
        <taxon>Dethiosulfatarculus</taxon>
    </lineage>
</organism>
<dbReference type="Gene3D" id="1.25.40.590">
    <property type="entry name" value="Type IV / VI secretion system, DotU"/>
    <property type="match status" value="1"/>
</dbReference>
<dbReference type="SUPFAM" id="SSF110997">
    <property type="entry name" value="Sporulation related repeat"/>
    <property type="match status" value="1"/>
</dbReference>
<keyword evidence="4" id="KW-1185">Reference proteome</keyword>
<proteinExistence type="predicted"/>
<dbReference type="InParanoid" id="A0A0D2J5S5"/>
<evidence type="ECO:0000256" key="1">
    <source>
        <dbReference type="SAM" id="MobiDB-lite"/>
    </source>
</evidence>
<dbReference type="InterPro" id="IPR007730">
    <property type="entry name" value="SPOR-like_dom"/>
</dbReference>
<feature type="region of interest" description="Disordered" evidence="1">
    <location>
        <begin position="251"/>
        <end position="280"/>
    </location>
</feature>
<dbReference type="PROSITE" id="PS51724">
    <property type="entry name" value="SPOR"/>
    <property type="match status" value="1"/>
</dbReference>
<dbReference type="EMBL" id="AZAC01000015">
    <property type="protein sequence ID" value="KIX13459.1"/>
    <property type="molecule type" value="Genomic_DNA"/>
</dbReference>
<dbReference type="OrthoDB" id="345640at2"/>
<feature type="compositionally biased region" description="Basic residues" evidence="1">
    <location>
        <begin position="251"/>
        <end position="263"/>
    </location>
</feature>
<evidence type="ECO:0000313" key="4">
    <source>
        <dbReference type="Proteomes" id="UP000032233"/>
    </source>
</evidence>
<feature type="compositionally biased region" description="Polar residues" evidence="1">
    <location>
        <begin position="203"/>
        <end position="220"/>
    </location>
</feature>
<name>A0A0D2J5S5_9BACT</name>
<dbReference type="AlphaFoldDB" id="A0A0D2J5S5"/>
<dbReference type="Pfam" id="PF05036">
    <property type="entry name" value="SPOR"/>
    <property type="match status" value="1"/>
</dbReference>
<dbReference type="RefSeq" id="WP_044349167.1">
    <property type="nucleotide sequence ID" value="NZ_AZAC01000015.1"/>
</dbReference>
<sequence length="398" mass="43558">MSLFEPSKEILAYLVAFREAAPTPAAPPFQEVRQDLDRLFDKLAQESRGLFVPVGSYEMAAHALAAMADQVVSESGWKYSPKWEQSPFLIRIMGKDRAGINLLTFIRDMRNAPPEVNAVFYLCLALGYHGELKPEDHGLIQLKKELLRRLPGNGDPSQPTPAFKPVPPRKEAKSVTLWAGVATGLAALVGGIMLFSYQPASDSPQKPISGVSHPSHSNPVKANPGKPLIKPPELKVKEEKLIAAKIPIPKKKPAKIHKSKSVSKKTTVQPTPSPPQANTPLVEADLSLDKSLKTAVPYEPPTVSGTFGRPTHDLQAGVFVGPIQAARLASSFLKAGFPARVEYKKRKQGGGWYVVYLGPLNNQKTIEKARQYMKKAHNIKAILKDHKPTATKQRAGLF</sequence>
<evidence type="ECO:0000259" key="2">
    <source>
        <dbReference type="PROSITE" id="PS51724"/>
    </source>
</evidence>
<dbReference type="STRING" id="1429043.X474_13320"/>
<reference evidence="3 4" key="1">
    <citation type="submission" date="2013-11" db="EMBL/GenBank/DDBJ databases">
        <title>Metagenomic analysis of a methanogenic consortium involved in long chain n-alkane degradation.</title>
        <authorList>
            <person name="Davidova I.A."/>
            <person name="Callaghan A.V."/>
            <person name="Wawrik B."/>
            <person name="Pruitt S."/>
            <person name="Marks C."/>
            <person name="Duncan K.E."/>
            <person name="Suflita J.M."/>
        </authorList>
    </citation>
    <scope>NUCLEOTIDE SEQUENCE [LARGE SCALE GENOMIC DNA]</scope>
    <source>
        <strain evidence="3 4">SPR</strain>
    </source>
</reference>
<dbReference type="Proteomes" id="UP000032233">
    <property type="component" value="Unassembled WGS sequence"/>
</dbReference>
<protein>
    <recommendedName>
        <fullName evidence="2">SPOR domain-containing protein</fullName>
    </recommendedName>
</protein>
<dbReference type="InterPro" id="IPR036680">
    <property type="entry name" value="SPOR-like_sf"/>
</dbReference>
<feature type="domain" description="SPOR" evidence="2">
    <location>
        <begin position="306"/>
        <end position="386"/>
    </location>
</feature>